<feature type="binding site" evidence="19">
    <location>
        <position position="80"/>
    </location>
    <ligand>
        <name>substrate</name>
    </ligand>
</feature>
<evidence type="ECO:0000256" key="5">
    <source>
        <dbReference type="ARBA" id="ARBA00004817"/>
    </source>
</evidence>
<dbReference type="InterPro" id="IPR045865">
    <property type="entry name" value="ACT-like_dom_sf"/>
</dbReference>
<dbReference type="CDD" id="cd04905">
    <property type="entry name" value="ACT_CM-PDT"/>
    <property type="match status" value="1"/>
</dbReference>
<dbReference type="Gene3D" id="3.30.70.260">
    <property type="match status" value="1"/>
</dbReference>
<feature type="site" description="Essential for prephenate dehydratase activity" evidence="20">
    <location>
        <position position="271"/>
    </location>
</feature>
<evidence type="ECO:0000256" key="4">
    <source>
        <dbReference type="ARBA" id="ARBA00004741"/>
    </source>
</evidence>
<dbReference type="SUPFAM" id="SSF48600">
    <property type="entry name" value="Chorismate mutase II"/>
    <property type="match status" value="1"/>
</dbReference>
<dbReference type="CDD" id="cd13631">
    <property type="entry name" value="PBP2_Ct-PDT_like"/>
    <property type="match status" value="1"/>
</dbReference>
<dbReference type="InterPro" id="IPR002701">
    <property type="entry name" value="CM_II_prokaryot"/>
</dbReference>
<dbReference type="UniPathway" id="UPA00121">
    <property type="reaction ID" value="UER00345"/>
</dbReference>
<dbReference type="Pfam" id="PF00800">
    <property type="entry name" value="PDT"/>
    <property type="match status" value="1"/>
</dbReference>
<reference evidence="24 25" key="1">
    <citation type="journal article" date="2012" name="J. Bacteriol.">
        <title>Genome Sequence of Idiomarina xiamenensis Type Strain 10-D-4.</title>
        <authorList>
            <person name="Lai Q."/>
            <person name="Wang L."/>
            <person name="Wang W."/>
            <person name="Shao Z."/>
        </authorList>
    </citation>
    <scope>NUCLEOTIDE SEQUENCE [LARGE SCALE GENOMIC DNA]</scope>
    <source>
        <strain evidence="24 25">10-D-4</strain>
    </source>
</reference>
<dbReference type="PROSITE" id="PS51171">
    <property type="entry name" value="PREPHENATE_DEHYDR_3"/>
    <property type="match status" value="1"/>
</dbReference>
<dbReference type="InterPro" id="IPR001086">
    <property type="entry name" value="Preph_deHydtase"/>
</dbReference>
<dbReference type="SUPFAM" id="SSF53850">
    <property type="entry name" value="Periplasmic binding protein-like II"/>
    <property type="match status" value="1"/>
</dbReference>
<evidence type="ECO:0000256" key="18">
    <source>
        <dbReference type="ARBA" id="ARBA00047848"/>
    </source>
</evidence>
<dbReference type="PATRIC" id="fig|740709.3.peg.1586"/>
<evidence type="ECO:0000256" key="19">
    <source>
        <dbReference type="PIRSR" id="PIRSR001500-1"/>
    </source>
</evidence>
<evidence type="ECO:0000256" key="20">
    <source>
        <dbReference type="PIRSR" id="PIRSR001500-2"/>
    </source>
</evidence>
<keyword evidence="25" id="KW-1185">Reference proteome</keyword>
<comment type="caution">
    <text evidence="24">The sequence shown here is derived from an EMBL/GenBank/DDBJ whole genome shotgun (WGS) entry which is preliminary data.</text>
</comment>
<evidence type="ECO:0000256" key="11">
    <source>
        <dbReference type="ARBA" id="ARBA00023141"/>
    </source>
</evidence>
<evidence type="ECO:0000256" key="15">
    <source>
        <dbReference type="ARBA" id="ARBA00023268"/>
    </source>
</evidence>
<dbReference type="PROSITE" id="PS00858">
    <property type="entry name" value="PREPHENATE_DEHYDR_2"/>
    <property type="match status" value="1"/>
</dbReference>
<keyword evidence="9" id="KW-0963">Cytoplasm</keyword>
<dbReference type="GO" id="GO:0004664">
    <property type="term" value="F:prephenate dehydratase activity"/>
    <property type="evidence" value="ECO:0007669"/>
    <property type="project" value="UniProtKB-EC"/>
</dbReference>
<dbReference type="UniPathway" id="UPA00120">
    <property type="reaction ID" value="UER00203"/>
</dbReference>
<dbReference type="GO" id="GO:0005737">
    <property type="term" value="C:cytoplasm"/>
    <property type="evidence" value="ECO:0007669"/>
    <property type="project" value="UniProtKB-SubCell"/>
</dbReference>
<dbReference type="NCBIfam" id="TIGR01797">
    <property type="entry name" value="CM_P_1"/>
    <property type="match status" value="1"/>
</dbReference>
<dbReference type="PIRSF" id="PIRSF001500">
    <property type="entry name" value="Chor_mut_pdt_Ppr"/>
    <property type="match status" value="1"/>
</dbReference>
<dbReference type="Gene3D" id="1.20.59.10">
    <property type="entry name" value="Chorismate mutase"/>
    <property type="match status" value="1"/>
</dbReference>
<comment type="pathway">
    <text evidence="4">Amino-acid biosynthesis; L-phenylalanine biosynthesis; phenylpyruvate from prephenate: step 1/1.</text>
</comment>
<evidence type="ECO:0000256" key="8">
    <source>
        <dbReference type="ARBA" id="ARBA00014401"/>
    </source>
</evidence>
<evidence type="ECO:0000256" key="17">
    <source>
        <dbReference type="ARBA" id="ARBA00031520"/>
    </source>
</evidence>
<evidence type="ECO:0000256" key="13">
    <source>
        <dbReference type="ARBA" id="ARBA00023235"/>
    </source>
</evidence>
<keyword evidence="11" id="KW-0057">Aromatic amino acid biosynthesis</keyword>
<evidence type="ECO:0000256" key="1">
    <source>
        <dbReference type="ARBA" id="ARBA00000824"/>
    </source>
</evidence>
<keyword evidence="13" id="KW-0413">Isomerase</keyword>
<dbReference type="RefSeq" id="WP_008488785.1">
    <property type="nucleotide sequence ID" value="NZ_AMRG01000008.1"/>
</dbReference>
<dbReference type="OrthoDB" id="9802281at2"/>
<name>K2KB10_9GAMM</name>
<evidence type="ECO:0000313" key="24">
    <source>
        <dbReference type="EMBL" id="EKE83737.1"/>
    </source>
</evidence>
<evidence type="ECO:0000256" key="14">
    <source>
        <dbReference type="ARBA" id="ARBA00023239"/>
    </source>
</evidence>
<dbReference type="PROSITE" id="PS51671">
    <property type="entry name" value="ACT"/>
    <property type="match status" value="1"/>
</dbReference>
<organism evidence="24 25">
    <name type="scientific">Idiomarina xiamenensis 10-D-4</name>
    <dbReference type="NCBI Taxonomy" id="740709"/>
    <lineage>
        <taxon>Bacteria</taxon>
        <taxon>Pseudomonadati</taxon>
        <taxon>Pseudomonadota</taxon>
        <taxon>Gammaproteobacteria</taxon>
        <taxon>Alteromonadales</taxon>
        <taxon>Idiomarinaceae</taxon>
        <taxon>Idiomarina</taxon>
    </lineage>
</organism>
<dbReference type="EC" id="4.2.1.51" evidence="7"/>
<dbReference type="InterPro" id="IPR010952">
    <property type="entry name" value="CM_P_1"/>
</dbReference>
<feature type="binding site" evidence="19">
    <location>
        <position position="44"/>
    </location>
    <ligand>
        <name>substrate</name>
    </ligand>
</feature>
<evidence type="ECO:0000259" key="21">
    <source>
        <dbReference type="PROSITE" id="PS51168"/>
    </source>
</evidence>
<dbReference type="InterPro" id="IPR008242">
    <property type="entry name" value="Chor_mutase/pphenate_deHydtase"/>
</dbReference>
<evidence type="ECO:0000256" key="10">
    <source>
        <dbReference type="ARBA" id="ARBA00022605"/>
    </source>
</evidence>
<dbReference type="Pfam" id="PF01817">
    <property type="entry name" value="CM_2"/>
    <property type="match status" value="1"/>
</dbReference>
<evidence type="ECO:0000256" key="12">
    <source>
        <dbReference type="ARBA" id="ARBA00023222"/>
    </source>
</evidence>
<evidence type="ECO:0000256" key="2">
    <source>
        <dbReference type="ARBA" id="ARBA00002364"/>
    </source>
</evidence>
<feature type="domain" description="ACT" evidence="23">
    <location>
        <begin position="292"/>
        <end position="369"/>
    </location>
</feature>
<dbReference type="GO" id="GO:0009094">
    <property type="term" value="P:L-phenylalanine biosynthetic process"/>
    <property type="evidence" value="ECO:0007669"/>
    <property type="project" value="UniProtKB-UniPathway"/>
</dbReference>
<feature type="domain" description="Chorismate mutase" evidence="21">
    <location>
        <begin position="1"/>
        <end position="88"/>
    </location>
</feature>
<dbReference type="GO" id="GO:0046417">
    <property type="term" value="P:chorismate metabolic process"/>
    <property type="evidence" value="ECO:0007669"/>
    <property type="project" value="InterPro"/>
</dbReference>
<evidence type="ECO:0000256" key="16">
    <source>
        <dbReference type="ARBA" id="ARBA00031175"/>
    </source>
</evidence>
<comment type="function">
    <text evidence="2">Catalyzes the Claisen rearrangement of chorismate to prephenate and the decarboxylation/dehydration of prephenate to phenylpyruvate.</text>
</comment>
<dbReference type="EMBL" id="AMRG01000008">
    <property type="protein sequence ID" value="EKE83737.1"/>
    <property type="molecule type" value="Genomic_DNA"/>
</dbReference>
<comment type="catalytic activity">
    <reaction evidence="18">
        <text>prephenate + H(+) = 3-phenylpyruvate + CO2 + H2O</text>
        <dbReference type="Rhea" id="RHEA:21648"/>
        <dbReference type="ChEBI" id="CHEBI:15377"/>
        <dbReference type="ChEBI" id="CHEBI:15378"/>
        <dbReference type="ChEBI" id="CHEBI:16526"/>
        <dbReference type="ChEBI" id="CHEBI:18005"/>
        <dbReference type="ChEBI" id="CHEBI:29934"/>
        <dbReference type="EC" id="4.2.1.51"/>
    </reaction>
</comment>
<dbReference type="eggNOG" id="COG0077">
    <property type="taxonomic scope" value="Bacteria"/>
</dbReference>
<evidence type="ECO:0000256" key="7">
    <source>
        <dbReference type="ARBA" id="ARBA00013147"/>
    </source>
</evidence>
<protein>
    <recommendedName>
        <fullName evidence="8">Bifunctional chorismate mutase/prephenate dehydratase</fullName>
        <ecNumber evidence="7">4.2.1.51</ecNumber>
        <ecNumber evidence="6">5.4.99.5</ecNumber>
    </recommendedName>
    <alternativeName>
        <fullName evidence="17">Chorismate mutase-prephenate dehydratase</fullName>
    </alternativeName>
    <alternativeName>
        <fullName evidence="16">p-protein</fullName>
    </alternativeName>
</protein>
<dbReference type="Gene3D" id="3.40.190.10">
    <property type="entry name" value="Periplasmic binding protein-like II"/>
    <property type="match status" value="2"/>
</dbReference>
<dbReference type="InterPro" id="IPR036263">
    <property type="entry name" value="Chorismate_II_sf"/>
</dbReference>
<dbReference type="PANTHER" id="PTHR21022:SF19">
    <property type="entry name" value="PREPHENATE DEHYDRATASE-RELATED"/>
    <property type="match status" value="1"/>
</dbReference>
<evidence type="ECO:0000256" key="6">
    <source>
        <dbReference type="ARBA" id="ARBA00012404"/>
    </source>
</evidence>
<comment type="catalytic activity">
    <reaction evidence="1">
        <text>chorismate = prephenate</text>
        <dbReference type="Rhea" id="RHEA:13897"/>
        <dbReference type="ChEBI" id="CHEBI:29748"/>
        <dbReference type="ChEBI" id="CHEBI:29934"/>
        <dbReference type="EC" id="5.4.99.5"/>
    </reaction>
</comment>
<evidence type="ECO:0000256" key="9">
    <source>
        <dbReference type="ARBA" id="ARBA00022490"/>
    </source>
</evidence>
<dbReference type="InterPro" id="IPR018528">
    <property type="entry name" value="Preph_deHydtase_CS"/>
</dbReference>
<dbReference type="Proteomes" id="UP000014115">
    <property type="component" value="Unassembled WGS sequence"/>
</dbReference>
<dbReference type="PANTHER" id="PTHR21022">
    <property type="entry name" value="PREPHENATE DEHYDRATASE P PROTEIN"/>
    <property type="match status" value="1"/>
</dbReference>
<feature type="binding site" evidence="19">
    <location>
        <position position="7"/>
    </location>
    <ligand>
        <name>substrate</name>
    </ligand>
</feature>
<dbReference type="SMART" id="SM00830">
    <property type="entry name" value="CM_2"/>
    <property type="match status" value="1"/>
</dbReference>
<evidence type="ECO:0000259" key="23">
    <source>
        <dbReference type="PROSITE" id="PS51671"/>
    </source>
</evidence>
<accession>K2KB10</accession>
<comment type="subcellular location">
    <subcellularLocation>
        <location evidence="3">Cytoplasm</location>
    </subcellularLocation>
</comment>
<sequence length="381" mass="41954">MSLVELRQQIESVDDCLLQQLAARRKLALAVANYKAQSDKHVRDVEREASLLLSLIEKGKALDLDAAYLTRLFHLIIEDSVLLQQAHLHPLGHHSHLSIAHLGSAGTYSHLAAQGYANRRQAAMQGISCDSFAEIVKQVELGHAELGILPIENSTSGSITDVYDLLRHTHLMIVAETYLDVDHHLLVKPGTEKADIRHVYAHPQALSQCSEQLDCLTSITCHSSSSSAHAMASIAASERNDVAAIGPGSAAALFQLEAIDHQLANQRDNQTRFILVSRHGCKVAAQLPAKTSLIMATHNQPGALVDALMILRQQNISMSKLESRPMPGNPWEELFYVDVLVHEQAPEWQQAYGQLKASTRFIKLLGCYPDERVKPTYVSSP</sequence>
<dbReference type="InterPro" id="IPR036979">
    <property type="entry name" value="CM_dom_sf"/>
</dbReference>
<dbReference type="PROSITE" id="PS51168">
    <property type="entry name" value="CHORISMATE_MUT_2"/>
    <property type="match status" value="1"/>
</dbReference>
<dbReference type="STRING" id="740709.A10D4_07810"/>
<keyword evidence="12" id="KW-0584">Phenylalanine biosynthesis</keyword>
<comment type="pathway">
    <text evidence="5">Metabolic intermediate biosynthesis; prephenate biosynthesis; prephenate from chorismate: step 1/1.</text>
</comment>
<feature type="domain" description="Prephenate dehydratase" evidence="22">
    <location>
        <begin position="98"/>
        <end position="278"/>
    </location>
</feature>
<evidence type="ECO:0000313" key="25">
    <source>
        <dbReference type="Proteomes" id="UP000014115"/>
    </source>
</evidence>
<dbReference type="PROSITE" id="PS00857">
    <property type="entry name" value="PREPHENATE_DEHYDR_1"/>
    <property type="match status" value="1"/>
</dbReference>
<feature type="binding site" evidence="19">
    <location>
        <position position="24"/>
    </location>
    <ligand>
        <name>substrate</name>
    </ligand>
</feature>
<feature type="binding site" evidence="19">
    <location>
        <position position="48"/>
    </location>
    <ligand>
        <name>substrate</name>
    </ligand>
</feature>
<dbReference type="EC" id="5.4.99.5" evidence="6"/>
<dbReference type="SUPFAM" id="SSF55021">
    <property type="entry name" value="ACT-like"/>
    <property type="match status" value="1"/>
</dbReference>
<dbReference type="AlphaFoldDB" id="K2KB10"/>
<gene>
    <name evidence="24" type="ORF">A10D4_07810</name>
</gene>
<keyword evidence="15" id="KW-0511">Multifunctional enzyme</keyword>
<proteinExistence type="predicted"/>
<feature type="binding site" evidence="19">
    <location>
        <position position="84"/>
    </location>
    <ligand>
        <name>substrate</name>
    </ligand>
</feature>
<dbReference type="GO" id="GO:0004106">
    <property type="term" value="F:chorismate mutase activity"/>
    <property type="evidence" value="ECO:0007669"/>
    <property type="project" value="UniProtKB-EC"/>
</dbReference>
<feature type="binding site" evidence="19">
    <location>
        <position position="35"/>
    </location>
    <ligand>
        <name>substrate</name>
    </ligand>
</feature>
<evidence type="ECO:0000256" key="3">
    <source>
        <dbReference type="ARBA" id="ARBA00004496"/>
    </source>
</evidence>
<dbReference type="InterPro" id="IPR002912">
    <property type="entry name" value="ACT_dom"/>
</dbReference>
<keyword evidence="14" id="KW-0456">Lyase</keyword>
<keyword evidence="10" id="KW-0028">Amino-acid biosynthesis</keyword>
<evidence type="ECO:0000259" key="22">
    <source>
        <dbReference type="PROSITE" id="PS51171"/>
    </source>
</evidence>